<feature type="compositionally biased region" description="Basic residues" evidence="1">
    <location>
        <begin position="232"/>
        <end position="242"/>
    </location>
</feature>
<gene>
    <name evidence="3" type="ORF">DY000_02030915</name>
</gene>
<comment type="caution">
    <text evidence="3">The sequence shown here is derived from an EMBL/GenBank/DDBJ whole genome shotgun (WGS) entry which is preliminary data.</text>
</comment>
<proteinExistence type="predicted"/>
<feature type="region of interest" description="Disordered" evidence="1">
    <location>
        <begin position="174"/>
        <end position="204"/>
    </location>
</feature>
<keyword evidence="2" id="KW-0812">Transmembrane</keyword>
<dbReference type="EMBL" id="QGKV02000649">
    <property type="protein sequence ID" value="KAF3581770.1"/>
    <property type="molecule type" value="Genomic_DNA"/>
</dbReference>
<keyword evidence="4" id="KW-1185">Reference proteome</keyword>
<evidence type="ECO:0000313" key="3">
    <source>
        <dbReference type="EMBL" id="KAF3581770.1"/>
    </source>
</evidence>
<evidence type="ECO:0000256" key="2">
    <source>
        <dbReference type="SAM" id="Phobius"/>
    </source>
</evidence>
<evidence type="ECO:0000256" key="1">
    <source>
        <dbReference type="SAM" id="MobiDB-lite"/>
    </source>
</evidence>
<feature type="transmembrane region" description="Helical" evidence="2">
    <location>
        <begin position="312"/>
        <end position="334"/>
    </location>
</feature>
<sequence>MGVNRGIFGGIRKVSIRLYWNSISNVVNVESRIYKGRRRNLGIENESNNLLRYRFMWENVLGEKKEKWWQYIRMLGSTLFCIILPSVSSSTFILFWVNKRKNGELVEKVETSKMVTSLDKTEEVMGHGVGDAVTETMEFNGTETDVEGKEEAKADEDEFQALTYGEVETVQVDTRDPKNVENEQGGIGDQSVQAEDDEKKKGARKALFKKTTAITMGTSKMRFVQAVLSPRKNAHAKPGKRHGGGDGARQTEDKGPLNPKPSSSKPWIKSQEVLWSDKWWGWGVFHYFLSISSMSISLLLGIGVLWHCFGRWVYVFLVLLVLVLCWNKLGAFIASTISSRSWLIGTVFGIPKIGYGRSGQMRSLVSSNRRLPYQALVEFGVGVQQRRYYGGKLVLGISRWFNEMGGD</sequence>
<reference evidence="3 4" key="1">
    <citation type="journal article" date="2020" name="BMC Genomics">
        <title>Intraspecific diversification of the crop wild relative Brassica cretica Lam. using demographic model selection.</title>
        <authorList>
            <person name="Kioukis A."/>
            <person name="Michalopoulou V.A."/>
            <person name="Briers L."/>
            <person name="Pirintsos S."/>
            <person name="Studholme D.J."/>
            <person name="Pavlidis P."/>
            <person name="Sarris P.F."/>
        </authorList>
    </citation>
    <scope>NUCLEOTIDE SEQUENCE [LARGE SCALE GENOMIC DNA]</scope>
    <source>
        <strain evidence="4">cv. PFS-1207/04</strain>
    </source>
</reference>
<evidence type="ECO:0000313" key="4">
    <source>
        <dbReference type="Proteomes" id="UP000266723"/>
    </source>
</evidence>
<evidence type="ECO:0008006" key="5">
    <source>
        <dbReference type="Google" id="ProtNLM"/>
    </source>
</evidence>
<feature type="transmembrane region" description="Helical" evidence="2">
    <location>
        <begin position="71"/>
        <end position="97"/>
    </location>
</feature>
<protein>
    <recommendedName>
        <fullName evidence="5">Transmembrane protein</fullName>
    </recommendedName>
</protein>
<feature type="transmembrane region" description="Helical" evidence="2">
    <location>
        <begin position="284"/>
        <end position="306"/>
    </location>
</feature>
<feature type="region of interest" description="Disordered" evidence="1">
    <location>
        <begin position="232"/>
        <end position="265"/>
    </location>
</feature>
<accession>A0ABQ7DWJ5</accession>
<dbReference type="Proteomes" id="UP000266723">
    <property type="component" value="Unassembled WGS sequence"/>
</dbReference>
<name>A0ABQ7DWJ5_BRACR</name>
<organism evidence="3 4">
    <name type="scientific">Brassica cretica</name>
    <name type="common">Mustard</name>
    <dbReference type="NCBI Taxonomy" id="69181"/>
    <lineage>
        <taxon>Eukaryota</taxon>
        <taxon>Viridiplantae</taxon>
        <taxon>Streptophyta</taxon>
        <taxon>Embryophyta</taxon>
        <taxon>Tracheophyta</taxon>
        <taxon>Spermatophyta</taxon>
        <taxon>Magnoliopsida</taxon>
        <taxon>eudicotyledons</taxon>
        <taxon>Gunneridae</taxon>
        <taxon>Pentapetalae</taxon>
        <taxon>rosids</taxon>
        <taxon>malvids</taxon>
        <taxon>Brassicales</taxon>
        <taxon>Brassicaceae</taxon>
        <taxon>Brassiceae</taxon>
        <taxon>Brassica</taxon>
    </lineage>
</organism>
<keyword evidence="2" id="KW-0472">Membrane</keyword>
<keyword evidence="2" id="KW-1133">Transmembrane helix</keyword>